<feature type="domain" description="GFO/IDH/MocA-like oxidoreductase" evidence="3">
    <location>
        <begin position="131"/>
        <end position="266"/>
    </location>
</feature>
<feature type="domain" description="Gfo/Idh/MocA-like oxidoreductase N-terminal" evidence="2">
    <location>
        <begin position="7"/>
        <end position="118"/>
    </location>
</feature>
<sequence>MARRAAIGIIGCGVISDTYFKLAPLFKGVEIVACADIAPAYAKAKAEQFSVRALSVDEMLADAGIDAVINLTVPDAHYAVSLEALTAGKHVYSEKPLALTYKTAKKLVTEADKRGLKIGAAPDTFLGGGGQTARKLIDKGTIGEVVGGSAHVLSHGMEHWHPNPGFFFKPGAGPMFDIGPYYLTALVNLLGPVKTVAAMAKKSFPTRTVSAEGPMKGKQIKVTTPTTINGVLEFRSGAQVTIGTSWDVWKHGHANPIELYGTKGSMLVPDPNFFGGIVSCSDGDGDYVETDTASVAFGAGNWEGRPGTPKRSNYRMLGVADLIDAANKGREPRCSGRLAAHVVDIMESVLVSAADRSFVKVRSTTDRPAPLTAADVRRIAK</sequence>
<dbReference type="Pfam" id="PF01408">
    <property type="entry name" value="GFO_IDH_MocA"/>
    <property type="match status" value="1"/>
</dbReference>
<name>A0A1G6AF56_9HYPH</name>
<proteinExistence type="predicted"/>
<dbReference type="AlphaFoldDB" id="A0A1G6AF56"/>
<dbReference type="InterPro" id="IPR050463">
    <property type="entry name" value="Gfo/Idh/MocA_oxidrdct_glycsds"/>
</dbReference>
<dbReference type="STRING" id="665467.SAMN02982931_00528"/>
<dbReference type="SUPFAM" id="SSF55347">
    <property type="entry name" value="Glyceraldehyde-3-phosphate dehydrogenase-like, C-terminal domain"/>
    <property type="match status" value="1"/>
</dbReference>
<evidence type="ECO:0000259" key="3">
    <source>
        <dbReference type="Pfam" id="PF22725"/>
    </source>
</evidence>
<keyword evidence="1" id="KW-0560">Oxidoreductase</keyword>
<dbReference type="GO" id="GO:0000166">
    <property type="term" value="F:nucleotide binding"/>
    <property type="evidence" value="ECO:0007669"/>
    <property type="project" value="InterPro"/>
</dbReference>
<dbReference type="InterPro" id="IPR055170">
    <property type="entry name" value="GFO_IDH_MocA-like_dom"/>
</dbReference>
<dbReference type="SUPFAM" id="SSF51735">
    <property type="entry name" value="NAD(P)-binding Rossmann-fold domains"/>
    <property type="match status" value="1"/>
</dbReference>
<dbReference type="OrthoDB" id="9776544at2"/>
<dbReference type="Proteomes" id="UP000199071">
    <property type="component" value="Unassembled WGS sequence"/>
</dbReference>
<dbReference type="GO" id="GO:0016491">
    <property type="term" value="F:oxidoreductase activity"/>
    <property type="evidence" value="ECO:0007669"/>
    <property type="project" value="UniProtKB-KW"/>
</dbReference>
<evidence type="ECO:0000313" key="5">
    <source>
        <dbReference type="Proteomes" id="UP000199071"/>
    </source>
</evidence>
<evidence type="ECO:0000256" key="1">
    <source>
        <dbReference type="ARBA" id="ARBA00023002"/>
    </source>
</evidence>
<dbReference type="InterPro" id="IPR000683">
    <property type="entry name" value="Gfo/Idh/MocA-like_OxRdtase_N"/>
</dbReference>
<dbReference type="EMBL" id="FMXQ01000001">
    <property type="protein sequence ID" value="SDB06950.1"/>
    <property type="molecule type" value="Genomic_DNA"/>
</dbReference>
<dbReference type="PANTHER" id="PTHR43818">
    <property type="entry name" value="BCDNA.GH03377"/>
    <property type="match status" value="1"/>
</dbReference>
<dbReference type="Gene3D" id="3.40.50.720">
    <property type="entry name" value="NAD(P)-binding Rossmann-like Domain"/>
    <property type="match status" value="1"/>
</dbReference>
<dbReference type="RefSeq" id="WP_090874630.1">
    <property type="nucleotide sequence ID" value="NZ_FMXQ01000001.1"/>
</dbReference>
<dbReference type="Pfam" id="PF22725">
    <property type="entry name" value="GFO_IDH_MocA_C3"/>
    <property type="match status" value="1"/>
</dbReference>
<dbReference type="Gene3D" id="3.30.360.10">
    <property type="entry name" value="Dihydrodipicolinate Reductase, domain 2"/>
    <property type="match status" value="1"/>
</dbReference>
<accession>A0A1G6AF56</accession>
<reference evidence="4 5" key="1">
    <citation type="submission" date="2016-10" db="EMBL/GenBank/DDBJ databases">
        <authorList>
            <person name="de Groot N.N."/>
        </authorList>
    </citation>
    <scope>NUCLEOTIDE SEQUENCE [LARGE SCALE GENOMIC DNA]</scope>
    <source>
        <strain evidence="4 5">ATCC 35022</strain>
    </source>
</reference>
<dbReference type="InterPro" id="IPR036291">
    <property type="entry name" value="NAD(P)-bd_dom_sf"/>
</dbReference>
<evidence type="ECO:0000259" key="2">
    <source>
        <dbReference type="Pfam" id="PF01408"/>
    </source>
</evidence>
<organism evidence="4 5">
    <name type="scientific">Bauldia litoralis</name>
    <dbReference type="NCBI Taxonomy" id="665467"/>
    <lineage>
        <taxon>Bacteria</taxon>
        <taxon>Pseudomonadati</taxon>
        <taxon>Pseudomonadota</taxon>
        <taxon>Alphaproteobacteria</taxon>
        <taxon>Hyphomicrobiales</taxon>
        <taxon>Kaistiaceae</taxon>
        <taxon>Bauldia</taxon>
    </lineage>
</organism>
<dbReference type="PANTHER" id="PTHR43818:SF11">
    <property type="entry name" value="BCDNA.GH03377"/>
    <property type="match status" value="1"/>
</dbReference>
<keyword evidence="5" id="KW-1185">Reference proteome</keyword>
<gene>
    <name evidence="4" type="ORF">SAMN02982931_00528</name>
</gene>
<evidence type="ECO:0000313" key="4">
    <source>
        <dbReference type="EMBL" id="SDB06950.1"/>
    </source>
</evidence>
<protein>
    <submittedName>
        <fullName evidence="4">Predicted dehydrogenase</fullName>
    </submittedName>
</protein>